<dbReference type="EMBL" id="JAVIIP010000009">
    <property type="protein sequence ID" value="MDX8539661.1"/>
    <property type="molecule type" value="Genomic_DNA"/>
</dbReference>
<gene>
    <name evidence="1" type="ORF">RFM23_18740</name>
</gene>
<comment type="caution">
    <text evidence="1">The sequence shown here is derived from an EMBL/GenBank/DDBJ whole genome shotgun (WGS) entry which is preliminary data.</text>
</comment>
<dbReference type="RefSeq" id="WP_127283181.1">
    <property type="nucleotide sequence ID" value="NZ_JARAKC010000001.1"/>
</dbReference>
<protein>
    <submittedName>
        <fullName evidence="1">Uncharacterized protein</fullName>
    </submittedName>
</protein>
<reference evidence="1 2" key="1">
    <citation type="submission" date="2023-08" db="EMBL/GenBank/DDBJ databases">
        <title>Implementing the SeqCode for naming new Mesorhizobium species isolated from Vachellia karroo root nodules.</title>
        <authorList>
            <person name="Van Lill M."/>
        </authorList>
    </citation>
    <scope>NUCLEOTIDE SEQUENCE [LARGE SCALE GENOMIC DNA]</scope>
    <source>
        <strain evidence="1 2">VK4B</strain>
    </source>
</reference>
<name>A0ABU5AR17_9HYPH</name>
<keyword evidence="2" id="KW-1185">Reference proteome</keyword>
<organism evidence="1 2">
    <name type="scientific">Mesorhizobium abyssinicae</name>
    <dbReference type="NCBI Taxonomy" id="1209958"/>
    <lineage>
        <taxon>Bacteria</taxon>
        <taxon>Pseudomonadati</taxon>
        <taxon>Pseudomonadota</taxon>
        <taxon>Alphaproteobacteria</taxon>
        <taxon>Hyphomicrobiales</taxon>
        <taxon>Phyllobacteriaceae</taxon>
        <taxon>Mesorhizobium</taxon>
    </lineage>
</organism>
<sequence length="116" mass="12713">MTTRLLPALHEGHAPIQLHGAFDEALEAYQAWTPGTDEPQVEFEGHLIPISSVFGRMRTCTDILPWRIEADVLDTVGGMLPAGGERSITYADAALVLRALCVDRLRDDGGVRFAVR</sequence>
<dbReference type="Proteomes" id="UP001276564">
    <property type="component" value="Unassembled WGS sequence"/>
</dbReference>
<accession>A0ABU5AR17</accession>
<evidence type="ECO:0000313" key="2">
    <source>
        <dbReference type="Proteomes" id="UP001276564"/>
    </source>
</evidence>
<proteinExistence type="predicted"/>
<evidence type="ECO:0000313" key="1">
    <source>
        <dbReference type="EMBL" id="MDX8539661.1"/>
    </source>
</evidence>